<dbReference type="PATRIC" id="fig|1423796.3.peg.369"/>
<dbReference type="Proteomes" id="UP000051638">
    <property type="component" value="Unassembled WGS sequence"/>
</dbReference>
<reference evidence="3 4" key="1">
    <citation type="journal article" date="2015" name="Genome Announc.">
        <title>Expanding the biotechnology potential of lactobacilli through comparative genomics of 213 strains and associated genera.</title>
        <authorList>
            <person name="Sun Z."/>
            <person name="Harris H.M."/>
            <person name="McCann A."/>
            <person name="Guo C."/>
            <person name="Argimon S."/>
            <person name="Zhang W."/>
            <person name="Yang X."/>
            <person name="Jeffery I.B."/>
            <person name="Cooney J.C."/>
            <person name="Kagawa T.F."/>
            <person name="Liu W."/>
            <person name="Song Y."/>
            <person name="Salvetti E."/>
            <person name="Wrobel A."/>
            <person name="Rasinkangas P."/>
            <person name="Parkhill J."/>
            <person name="Rea M.C."/>
            <person name="O'Sullivan O."/>
            <person name="Ritari J."/>
            <person name="Douillard F.P."/>
            <person name="Paul Ross R."/>
            <person name="Yang R."/>
            <person name="Briner A.E."/>
            <person name="Felis G.E."/>
            <person name="de Vos W.M."/>
            <person name="Barrangou R."/>
            <person name="Klaenhammer T.R."/>
            <person name="Caufield P.W."/>
            <person name="Cui Y."/>
            <person name="Zhang H."/>
            <person name="O'Toole P.W."/>
        </authorList>
    </citation>
    <scope>NUCLEOTIDE SEQUENCE [LARGE SCALE GENOMIC DNA]</scope>
    <source>
        <strain evidence="3 4">DSM 20253</strain>
    </source>
</reference>
<dbReference type="Gene3D" id="3.40.50.1820">
    <property type="entry name" value="alpha/beta hydrolase"/>
    <property type="match status" value="1"/>
</dbReference>
<dbReference type="Pfam" id="PF20434">
    <property type="entry name" value="BD-FAE"/>
    <property type="match status" value="1"/>
</dbReference>
<proteinExistence type="predicted"/>
<protein>
    <submittedName>
        <fullName evidence="3">Lipase esterase</fullName>
    </submittedName>
</protein>
<dbReference type="InterPro" id="IPR050300">
    <property type="entry name" value="GDXG_lipolytic_enzyme"/>
</dbReference>
<accession>A0A0R2D5M3</accession>
<evidence type="ECO:0000256" key="1">
    <source>
        <dbReference type="ARBA" id="ARBA00022801"/>
    </source>
</evidence>
<sequence length="279" mass="30916">MAMNCGALTLKTPTGFAFKIEYFLKEPLKEENDQRQWPIAIIFPGSGFVKMTEREGEPIALAFSAQGYQTLVVHYNLLDQGPIYPNAIDVGLTALHAVKQHTAEFHGDPQRIVTIGFSSGGHVVTLMNALGQQPKYLAAHGFNAQKISPAAQVLGYPVIDLNLGFPKDPADIQRISPDATYWQAEKLVSAQTPPTFIWHTFADAMVPVINSLTYATALAQHQVPLDLHLFTKGKHGLCLATVETARYNRPEDIEKRAAAWFELALSWLAEQLQFDQVNF</sequence>
<gene>
    <name evidence="3" type="ORF">FC24_GL000357</name>
</gene>
<dbReference type="PANTHER" id="PTHR48081">
    <property type="entry name" value="AB HYDROLASE SUPERFAMILY PROTEIN C4A8.06C"/>
    <property type="match status" value="1"/>
</dbReference>
<keyword evidence="1" id="KW-0378">Hydrolase</keyword>
<dbReference type="InterPro" id="IPR029058">
    <property type="entry name" value="AB_hydrolase_fold"/>
</dbReference>
<comment type="caution">
    <text evidence="3">The sequence shown here is derived from an EMBL/GenBank/DDBJ whole genome shotgun (WGS) entry which is preliminary data.</text>
</comment>
<dbReference type="AlphaFoldDB" id="A0A0R2D5M3"/>
<evidence type="ECO:0000259" key="2">
    <source>
        <dbReference type="Pfam" id="PF20434"/>
    </source>
</evidence>
<feature type="domain" description="BD-FAE-like" evidence="2">
    <location>
        <begin position="31"/>
        <end position="216"/>
    </location>
</feature>
<name>A0A0R2D5M3_9LACO</name>
<dbReference type="STRING" id="1423796.FC24_GL000357"/>
<dbReference type="SUPFAM" id="SSF53474">
    <property type="entry name" value="alpha/beta-Hydrolases"/>
    <property type="match status" value="1"/>
</dbReference>
<dbReference type="InterPro" id="IPR049492">
    <property type="entry name" value="BD-FAE-like_dom"/>
</dbReference>
<keyword evidence="4" id="KW-1185">Reference proteome</keyword>
<evidence type="ECO:0000313" key="4">
    <source>
        <dbReference type="Proteomes" id="UP000051638"/>
    </source>
</evidence>
<organism evidence="3 4">
    <name type="scientific">Loigolactobacillus rennini DSM 20253</name>
    <dbReference type="NCBI Taxonomy" id="1423796"/>
    <lineage>
        <taxon>Bacteria</taxon>
        <taxon>Bacillati</taxon>
        <taxon>Bacillota</taxon>
        <taxon>Bacilli</taxon>
        <taxon>Lactobacillales</taxon>
        <taxon>Lactobacillaceae</taxon>
        <taxon>Loigolactobacillus</taxon>
    </lineage>
</organism>
<evidence type="ECO:0000313" key="3">
    <source>
        <dbReference type="EMBL" id="KRM99391.1"/>
    </source>
</evidence>
<dbReference type="EMBL" id="AYYI01000015">
    <property type="protein sequence ID" value="KRM99391.1"/>
    <property type="molecule type" value="Genomic_DNA"/>
</dbReference>
<dbReference type="GO" id="GO:0016787">
    <property type="term" value="F:hydrolase activity"/>
    <property type="evidence" value="ECO:0007669"/>
    <property type="project" value="UniProtKB-KW"/>
</dbReference>
<dbReference type="PANTHER" id="PTHR48081:SF6">
    <property type="entry name" value="PEPTIDASE S9 PROLYL OLIGOPEPTIDASE CATALYTIC DOMAIN-CONTAINING PROTEIN"/>
    <property type="match status" value="1"/>
</dbReference>